<name>A0A147BM59_IXORI</name>
<evidence type="ECO:0000256" key="1">
    <source>
        <dbReference type="SAM" id="SignalP"/>
    </source>
</evidence>
<dbReference type="PROSITE" id="PS50879">
    <property type="entry name" value="RNASE_H_1"/>
    <property type="match status" value="1"/>
</dbReference>
<dbReference type="Gene3D" id="3.30.420.10">
    <property type="entry name" value="Ribonuclease H-like superfamily/Ribonuclease H"/>
    <property type="match status" value="1"/>
</dbReference>
<proteinExistence type="predicted"/>
<sequence>MLLVFFTAELYGVLSALDYIIRSKVMKAVLFVDSHSVVTAACSLNPTKNKLTQLVRAKVQLGLGDGKDIKFCWIPSHVGIAGNEAADRLAASSRNLLPSQACIPYQDLARPIRLALLKLWQSEWDLADNNKLHIIKPVIGTWESSYNRSRFREVLLCRLRIGHTFLTHRHLLVGEEPPVCEHCGDNLSVLHIFLCPGLLQQHKFFFPELFKYCIPFHPTLFLGEQPLISIDRLLAFLENIAILHKV</sequence>
<evidence type="ECO:0000259" key="2">
    <source>
        <dbReference type="PROSITE" id="PS50879"/>
    </source>
</evidence>
<organism evidence="3">
    <name type="scientific">Ixodes ricinus</name>
    <name type="common">Common tick</name>
    <name type="synonym">Acarus ricinus</name>
    <dbReference type="NCBI Taxonomy" id="34613"/>
    <lineage>
        <taxon>Eukaryota</taxon>
        <taxon>Metazoa</taxon>
        <taxon>Ecdysozoa</taxon>
        <taxon>Arthropoda</taxon>
        <taxon>Chelicerata</taxon>
        <taxon>Arachnida</taxon>
        <taxon>Acari</taxon>
        <taxon>Parasitiformes</taxon>
        <taxon>Ixodida</taxon>
        <taxon>Ixodoidea</taxon>
        <taxon>Ixodidae</taxon>
        <taxon>Ixodinae</taxon>
        <taxon>Ixodes</taxon>
    </lineage>
</organism>
<protein>
    <submittedName>
        <fullName evidence="3">Putative tick transposon</fullName>
    </submittedName>
</protein>
<evidence type="ECO:0000313" key="3">
    <source>
        <dbReference type="EMBL" id="JAR91859.1"/>
    </source>
</evidence>
<dbReference type="SUPFAM" id="SSF53098">
    <property type="entry name" value="Ribonuclease H-like"/>
    <property type="match status" value="1"/>
</dbReference>
<reference evidence="3" key="1">
    <citation type="journal article" date="2018" name="PLoS Negl. Trop. Dis.">
        <title>Sialome diversity of ticks revealed by RNAseq of single tick salivary glands.</title>
        <authorList>
            <person name="Perner J."/>
            <person name="Kropackova S."/>
            <person name="Kopacek P."/>
            <person name="Ribeiro J.M."/>
        </authorList>
    </citation>
    <scope>NUCLEOTIDE SEQUENCE</scope>
    <source>
        <strain evidence="3">Siblings of single egg batch collected in Ceske Budejovice</strain>
        <tissue evidence="3">Salivary glands</tissue>
    </source>
</reference>
<dbReference type="GO" id="GO:0003676">
    <property type="term" value="F:nucleic acid binding"/>
    <property type="evidence" value="ECO:0007669"/>
    <property type="project" value="InterPro"/>
</dbReference>
<dbReference type="InterPro" id="IPR036397">
    <property type="entry name" value="RNaseH_sf"/>
</dbReference>
<accession>A0A147BM59</accession>
<feature type="non-terminal residue" evidence="3">
    <location>
        <position position="246"/>
    </location>
</feature>
<feature type="signal peptide" evidence="1">
    <location>
        <begin position="1"/>
        <end position="16"/>
    </location>
</feature>
<dbReference type="Pfam" id="PF00075">
    <property type="entry name" value="RNase_H"/>
    <property type="match status" value="1"/>
</dbReference>
<feature type="domain" description="RNase H type-1" evidence="2">
    <location>
        <begin position="1"/>
        <end position="95"/>
    </location>
</feature>
<dbReference type="AlphaFoldDB" id="A0A147BM59"/>
<feature type="chain" id="PRO_5007542560" evidence="1">
    <location>
        <begin position="17"/>
        <end position="246"/>
    </location>
</feature>
<dbReference type="InterPro" id="IPR012337">
    <property type="entry name" value="RNaseH-like_sf"/>
</dbReference>
<dbReference type="EMBL" id="GEGO01003545">
    <property type="protein sequence ID" value="JAR91859.1"/>
    <property type="molecule type" value="Transcribed_RNA"/>
</dbReference>
<dbReference type="CDD" id="cd09276">
    <property type="entry name" value="Rnase_HI_RT_non_LTR"/>
    <property type="match status" value="1"/>
</dbReference>
<keyword evidence="1" id="KW-0732">Signal</keyword>
<dbReference type="GO" id="GO:0004523">
    <property type="term" value="F:RNA-DNA hybrid ribonuclease activity"/>
    <property type="evidence" value="ECO:0007669"/>
    <property type="project" value="InterPro"/>
</dbReference>
<dbReference type="InterPro" id="IPR002156">
    <property type="entry name" value="RNaseH_domain"/>
</dbReference>